<name>A0A2L0H5K5_RHIFR</name>
<reference evidence="1 2" key="1">
    <citation type="submission" date="2017-10" db="EMBL/GenBank/DDBJ databases">
        <title>Analysis of the genome sequences of Rhizobium populations associated to common bean (phaseolus vulgaris).</title>
        <authorList>
            <person name="Bustos P."/>
            <person name="Santamaria R.I."/>
            <person name="Miranda-Sanchez F."/>
            <person name="Perez-Carrascal O."/>
            <person name="Juarez S."/>
            <person name="Lozano L."/>
            <person name="Martinez-Flores I."/>
            <person name="Vinuesa P."/>
            <person name="Martinez-Romero E."/>
            <person name="Cevallos M.A."/>
            <person name="Romero D."/>
            <person name="Davila G."/>
            <person name="Gonzalez V."/>
        </authorList>
    </citation>
    <scope>NUCLEOTIDE SEQUENCE [LARGE SCALE GENOMIC DNA]</scope>
    <source>
        <strain evidence="1 2">NXT3</strain>
    </source>
</reference>
<protein>
    <recommendedName>
        <fullName evidence="3">Lipoprotein</fullName>
    </recommendedName>
</protein>
<proteinExistence type="predicted"/>
<evidence type="ECO:0000313" key="2">
    <source>
        <dbReference type="Proteomes" id="UP000239340"/>
    </source>
</evidence>
<evidence type="ECO:0008006" key="3">
    <source>
        <dbReference type="Google" id="ProtNLM"/>
    </source>
</evidence>
<gene>
    <name evidence="1" type="ORF">NXT3_CH01915</name>
</gene>
<dbReference type="EMBL" id="CP024307">
    <property type="protein sequence ID" value="AUX76482.1"/>
    <property type="molecule type" value="Genomic_DNA"/>
</dbReference>
<evidence type="ECO:0000313" key="1">
    <source>
        <dbReference type="EMBL" id="AUX76482.1"/>
    </source>
</evidence>
<sequence>MGAPRRQLILGEGRNINGHQSFRKGPRLMRKILLLLALATLTACSQTVHVGGEGEYYQGIVPPR</sequence>
<dbReference type="Proteomes" id="UP000239340">
    <property type="component" value="Chromosome"/>
</dbReference>
<organism evidence="1 2">
    <name type="scientific">Rhizobium fredii</name>
    <name type="common">Sinorhizobium fredii</name>
    <dbReference type="NCBI Taxonomy" id="380"/>
    <lineage>
        <taxon>Bacteria</taxon>
        <taxon>Pseudomonadati</taxon>
        <taxon>Pseudomonadota</taxon>
        <taxon>Alphaproteobacteria</taxon>
        <taxon>Hyphomicrobiales</taxon>
        <taxon>Rhizobiaceae</taxon>
        <taxon>Sinorhizobium/Ensifer group</taxon>
        <taxon>Sinorhizobium</taxon>
    </lineage>
</organism>
<dbReference type="AlphaFoldDB" id="A0A2L0H5K5"/>
<accession>A0A2L0H5K5</accession>